<dbReference type="AlphaFoldDB" id="W2SIX5"/>
<gene>
    <name evidence="1" type="ORF">NECAME_15628</name>
</gene>
<accession>W2SIX5</accession>
<name>W2SIX5_NECAM</name>
<dbReference type="Proteomes" id="UP000053676">
    <property type="component" value="Unassembled WGS sequence"/>
</dbReference>
<sequence length="71" mass="8359">MCFSTTGNSSHKNHHMMSFSYTSLDHFQWSTFQLFTTAQFLKKEKKAIEQRINIDAGERQEFPMSAFFSRS</sequence>
<organism evidence="1 2">
    <name type="scientific">Necator americanus</name>
    <name type="common">Human hookworm</name>
    <dbReference type="NCBI Taxonomy" id="51031"/>
    <lineage>
        <taxon>Eukaryota</taxon>
        <taxon>Metazoa</taxon>
        <taxon>Ecdysozoa</taxon>
        <taxon>Nematoda</taxon>
        <taxon>Chromadorea</taxon>
        <taxon>Rhabditida</taxon>
        <taxon>Rhabditina</taxon>
        <taxon>Rhabditomorpha</taxon>
        <taxon>Strongyloidea</taxon>
        <taxon>Ancylostomatidae</taxon>
        <taxon>Bunostominae</taxon>
        <taxon>Necator</taxon>
    </lineage>
</organism>
<proteinExistence type="predicted"/>
<keyword evidence="2" id="KW-1185">Reference proteome</keyword>
<protein>
    <submittedName>
        <fullName evidence="1">Uncharacterized protein</fullName>
    </submittedName>
</protein>
<reference evidence="2" key="1">
    <citation type="journal article" date="2014" name="Nat. Genet.">
        <title>Genome of the human hookworm Necator americanus.</title>
        <authorList>
            <person name="Tang Y.T."/>
            <person name="Gao X."/>
            <person name="Rosa B.A."/>
            <person name="Abubucker S."/>
            <person name="Hallsworth-Pepin K."/>
            <person name="Martin J."/>
            <person name="Tyagi R."/>
            <person name="Heizer E."/>
            <person name="Zhang X."/>
            <person name="Bhonagiri-Palsikar V."/>
            <person name="Minx P."/>
            <person name="Warren W.C."/>
            <person name="Wang Q."/>
            <person name="Zhan B."/>
            <person name="Hotez P.J."/>
            <person name="Sternberg P.W."/>
            <person name="Dougall A."/>
            <person name="Gaze S.T."/>
            <person name="Mulvenna J."/>
            <person name="Sotillo J."/>
            <person name="Ranganathan S."/>
            <person name="Rabelo E.M."/>
            <person name="Wilson R.K."/>
            <person name="Felgner P.L."/>
            <person name="Bethony J."/>
            <person name="Hawdon J.M."/>
            <person name="Gasser R.B."/>
            <person name="Loukas A."/>
            <person name="Mitreva M."/>
        </authorList>
    </citation>
    <scope>NUCLEOTIDE SEQUENCE [LARGE SCALE GENOMIC DNA]</scope>
</reference>
<evidence type="ECO:0000313" key="2">
    <source>
        <dbReference type="Proteomes" id="UP000053676"/>
    </source>
</evidence>
<dbReference type="KEGG" id="nai:NECAME_15628"/>
<dbReference type="EMBL" id="KI669197">
    <property type="protein sequence ID" value="ETN68796.1"/>
    <property type="molecule type" value="Genomic_DNA"/>
</dbReference>
<evidence type="ECO:0000313" key="1">
    <source>
        <dbReference type="EMBL" id="ETN68796.1"/>
    </source>
</evidence>